<dbReference type="Gene3D" id="2.40.10.10">
    <property type="entry name" value="Trypsin-like serine proteases"/>
    <property type="match status" value="1"/>
</dbReference>
<dbReference type="SMART" id="SM00020">
    <property type="entry name" value="Tryp_SPc"/>
    <property type="match status" value="1"/>
</dbReference>
<dbReference type="Proteomes" id="UP001589718">
    <property type="component" value="Unassembled WGS sequence"/>
</dbReference>
<evidence type="ECO:0000259" key="5">
    <source>
        <dbReference type="PROSITE" id="PS50240"/>
    </source>
</evidence>
<dbReference type="InterPro" id="IPR001314">
    <property type="entry name" value="Peptidase_S1A"/>
</dbReference>
<dbReference type="PANTHER" id="PTHR24276:SF98">
    <property type="entry name" value="FI18310P1-RELATED"/>
    <property type="match status" value="1"/>
</dbReference>
<evidence type="ECO:0000313" key="7">
    <source>
        <dbReference type="Proteomes" id="UP001589718"/>
    </source>
</evidence>
<evidence type="ECO:0000256" key="4">
    <source>
        <dbReference type="SAM" id="SignalP"/>
    </source>
</evidence>
<proteinExistence type="inferred from homology"/>
<dbReference type="GO" id="GO:0008233">
    <property type="term" value="F:peptidase activity"/>
    <property type="evidence" value="ECO:0007669"/>
    <property type="project" value="UniProtKB-KW"/>
</dbReference>
<organism evidence="6 7">
    <name type="scientific">Streptomyces cremeus</name>
    <dbReference type="NCBI Taxonomy" id="66881"/>
    <lineage>
        <taxon>Bacteria</taxon>
        <taxon>Bacillati</taxon>
        <taxon>Actinomycetota</taxon>
        <taxon>Actinomycetes</taxon>
        <taxon>Kitasatosporales</taxon>
        <taxon>Streptomycetaceae</taxon>
        <taxon>Streptomyces</taxon>
    </lineage>
</organism>
<keyword evidence="4" id="KW-0732">Signal</keyword>
<protein>
    <submittedName>
        <fullName evidence="6">Serine protease</fullName>
    </submittedName>
</protein>
<dbReference type="PROSITE" id="PS00135">
    <property type="entry name" value="TRYPSIN_SER"/>
    <property type="match status" value="1"/>
</dbReference>
<dbReference type="InterPro" id="IPR033116">
    <property type="entry name" value="TRYPSIN_SER"/>
</dbReference>
<dbReference type="InterPro" id="IPR001254">
    <property type="entry name" value="Trypsin_dom"/>
</dbReference>
<keyword evidence="7" id="KW-1185">Reference proteome</keyword>
<dbReference type="PROSITE" id="PS00134">
    <property type="entry name" value="TRYPSIN_HIS"/>
    <property type="match status" value="1"/>
</dbReference>
<evidence type="ECO:0000256" key="1">
    <source>
        <dbReference type="ARBA" id="ARBA00007664"/>
    </source>
</evidence>
<evidence type="ECO:0000256" key="2">
    <source>
        <dbReference type="ARBA" id="ARBA00023157"/>
    </source>
</evidence>
<dbReference type="PRINTS" id="PR00722">
    <property type="entry name" value="CHYMOTRYPSIN"/>
</dbReference>
<comment type="caution">
    <text evidence="6">The sequence shown here is derived from an EMBL/GenBank/DDBJ whole genome shotgun (WGS) entry which is preliminary data.</text>
</comment>
<name>A0ABV5PIF7_STRCM</name>
<dbReference type="PANTHER" id="PTHR24276">
    <property type="entry name" value="POLYSERASE-RELATED"/>
    <property type="match status" value="1"/>
</dbReference>
<sequence>MFKLSKRSTAVLTTGLLAALGTAAGIAPAAAIHGGKGTTVVDHPYVVSLQTVAGEHFCGGTLIAPAKVLTAAHCVDENLKPGALRVVGGRTDLRTSKGTVAKVATIKIHPKYDDGTYNQDAAVVTLAKPMPYKTLPVAGPKDAALFTSGTRVTALGWGLTETGTRGVRLKSAGLVLEPLAKCAPFTEPWETAANKLCGTPLPGTKNSICAGDSGGPLIAGGKLVGLTSSGNHYCDDTYPFSIFTRSTAITANLGIPTS</sequence>
<keyword evidence="3" id="KW-0378">Hydrolase</keyword>
<dbReference type="InterPro" id="IPR018114">
    <property type="entry name" value="TRYPSIN_HIS"/>
</dbReference>
<dbReference type="CDD" id="cd00190">
    <property type="entry name" value="Tryp_SPc"/>
    <property type="match status" value="1"/>
</dbReference>
<gene>
    <name evidence="6" type="ORF">ACFFTU_23910</name>
</gene>
<reference evidence="6 7" key="1">
    <citation type="submission" date="2024-09" db="EMBL/GenBank/DDBJ databases">
        <authorList>
            <person name="Sun Q."/>
            <person name="Mori K."/>
        </authorList>
    </citation>
    <scope>NUCLEOTIDE SEQUENCE [LARGE SCALE GENOMIC DNA]</scope>
    <source>
        <strain evidence="6 7">JCM 4362</strain>
    </source>
</reference>
<dbReference type="RefSeq" id="WP_345219671.1">
    <property type="nucleotide sequence ID" value="NZ_BAAAXE010000002.1"/>
</dbReference>
<evidence type="ECO:0000313" key="6">
    <source>
        <dbReference type="EMBL" id="MFB9522996.1"/>
    </source>
</evidence>
<feature type="chain" id="PRO_5046790571" evidence="4">
    <location>
        <begin position="30"/>
        <end position="258"/>
    </location>
</feature>
<accession>A0ABV5PIF7</accession>
<dbReference type="SUPFAM" id="SSF50494">
    <property type="entry name" value="Trypsin-like serine proteases"/>
    <property type="match status" value="1"/>
</dbReference>
<dbReference type="InterPro" id="IPR050430">
    <property type="entry name" value="Peptidase_S1"/>
</dbReference>
<dbReference type="PROSITE" id="PS50240">
    <property type="entry name" value="TRYPSIN_DOM"/>
    <property type="match status" value="1"/>
</dbReference>
<dbReference type="InterPro" id="IPR009003">
    <property type="entry name" value="Peptidase_S1_PA"/>
</dbReference>
<dbReference type="InterPro" id="IPR043504">
    <property type="entry name" value="Peptidase_S1_PA_chymotrypsin"/>
</dbReference>
<keyword evidence="2" id="KW-1015">Disulfide bond</keyword>
<keyword evidence="3 6" id="KW-0645">Protease</keyword>
<dbReference type="EMBL" id="JBHMCR010000016">
    <property type="protein sequence ID" value="MFB9522996.1"/>
    <property type="molecule type" value="Genomic_DNA"/>
</dbReference>
<feature type="signal peptide" evidence="4">
    <location>
        <begin position="1"/>
        <end position="29"/>
    </location>
</feature>
<evidence type="ECO:0000256" key="3">
    <source>
        <dbReference type="RuleBase" id="RU363034"/>
    </source>
</evidence>
<dbReference type="GO" id="GO:0006508">
    <property type="term" value="P:proteolysis"/>
    <property type="evidence" value="ECO:0007669"/>
    <property type="project" value="UniProtKB-KW"/>
</dbReference>
<feature type="domain" description="Peptidase S1" evidence="5">
    <location>
        <begin position="32"/>
        <end position="258"/>
    </location>
</feature>
<dbReference type="Pfam" id="PF00089">
    <property type="entry name" value="Trypsin"/>
    <property type="match status" value="1"/>
</dbReference>
<keyword evidence="3" id="KW-0720">Serine protease</keyword>
<comment type="similarity">
    <text evidence="1">Belongs to the peptidase S1 family.</text>
</comment>